<comment type="similarity">
    <text evidence="1 5">Belongs to the neutral ceramidase family.</text>
</comment>
<dbReference type="OrthoDB" id="6899210at2"/>
<protein>
    <recommendedName>
        <fullName evidence="5">Neutral ceramidase</fullName>
        <ecNumber evidence="5">3.5.1.23</ecNumber>
    </recommendedName>
</protein>
<keyword evidence="5" id="KW-0746">Sphingolipid metabolism</keyword>
<proteinExistence type="inferred from homology"/>
<gene>
    <name evidence="8" type="ORF">C8D93_106181</name>
</gene>
<organism evidence="8 9">
    <name type="scientific">Sinimarinibacterium flocculans</name>
    <dbReference type="NCBI Taxonomy" id="985250"/>
    <lineage>
        <taxon>Bacteria</taxon>
        <taxon>Pseudomonadati</taxon>
        <taxon>Pseudomonadota</taxon>
        <taxon>Gammaproteobacteria</taxon>
        <taxon>Nevskiales</taxon>
        <taxon>Nevskiaceae</taxon>
        <taxon>Sinimarinibacterium</taxon>
    </lineage>
</organism>
<feature type="domain" description="Neutral/alkaline non-lysosomal ceramidase C-terminal" evidence="7">
    <location>
        <begin position="624"/>
        <end position="786"/>
    </location>
</feature>
<dbReference type="AlphaFoldDB" id="A0A318EC16"/>
<comment type="catalytic activity">
    <reaction evidence="5">
        <text>an N-acylsphing-4-enine + H2O = sphing-4-enine + a fatty acid</text>
        <dbReference type="Rhea" id="RHEA:20856"/>
        <dbReference type="ChEBI" id="CHEBI:15377"/>
        <dbReference type="ChEBI" id="CHEBI:28868"/>
        <dbReference type="ChEBI" id="CHEBI:52639"/>
        <dbReference type="ChEBI" id="CHEBI:57756"/>
        <dbReference type="EC" id="3.5.1.23"/>
    </reaction>
</comment>
<reference evidence="8 9" key="1">
    <citation type="submission" date="2018-04" db="EMBL/GenBank/DDBJ databases">
        <title>Genomic Encyclopedia of Type Strains, Phase IV (KMG-IV): sequencing the most valuable type-strain genomes for metagenomic binning, comparative biology and taxonomic classification.</title>
        <authorList>
            <person name="Goeker M."/>
        </authorList>
    </citation>
    <scope>NUCLEOTIDE SEQUENCE [LARGE SCALE GENOMIC DNA]</scope>
    <source>
        <strain evidence="8 9">DSM 104150</strain>
    </source>
</reference>
<dbReference type="GO" id="GO:0005576">
    <property type="term" value="C:extracellular region"/>
    <property type="evidence" value="ECO:0007669"/>
    <property type="project" value="TreeGrafter"/>
</dbReference>
<evidence type="ECO:0000313" key="9">
    <source>
        <dbReference type="Proteomes" id="UP000248330"/>
    </source>
</evidence>
<dbReference type="InterPro" id="IPR006823">
    <property type="entry name" value="Ceramidase_alk"/>
</dbReference>
<comment type="cofactor">
    <cofactor evidence="4">
        <name>Zn(2+)</name>
        <dbReference type="ChEBI" id="CHEBI:29105"/>
    </cofactor>
    <text evidence="4">Binds 1 zinc ion per subunit.</text>
</comment>
<dbReference type="Pfam" id="PF04734">
    <property type="entry name" value="Ceramidase_alk"/>
    <property type="match status" value="1"/>
</dbReference>
<keyword evidence="5" id="KW-0443">Lipid metabolism</keyword>
<keyword evidence="9" id="KW-1185">Reference proteome</keyword>
<dbReference type="GO" id="GO:0046514">
    <property type="term" value="P:ceramide catabolic process"/>
    <property type="evidence" value="ECO:0007669"/>
    <property type="project" value="InterPro"/>
</dbReference>
<evidence type="ECO:0000256" key="4">
    <source>
        <dbReference type="PIRSR" id="PIRSR606823-2"/>
    </source>
</evidence>
<dbReference type="PROSITE" id="PS51257">
    <property type="entry name" value="PROKAR_LIPOPROTEIN"/>
    <property type="match status" value="1"/>
</dbReference>
<dbReference type="Gene3D" id="2.60.40.2300">
    <property type="entry name" value="Neutral/alkaline non-lysosomal ceramidase, C-terminal domain"/>
    <property type="match status" value="1"/>
</dbReference>
<feature type="domain" description="Neutral/alkaline non-lysosomal ceramidase N-terminal" evidence="6">
    <location>
        <begin position="87"/>
        <end position="616"/>
    </location>
</feature>
<evidence type="ECO:0000313" key="8">
    <source>
        <dbReference type="EMBL" id="PXV67204.1"/>
    </source>
</evidence>
<dbReference type="PANTHER" id="PTHR12670:SF1">
    <property type="entry name" value="NEUTRAL CERAMIDASE"/>
    <property type="match status" value="1"/>
</dbReference>
<evidence type="ECO:0000256" key="1">
    <source>
        <dbReference type="ARBA" id="ARBA00009835"/>
    </source>
</evidence>
<keyword evidence="2 5" id="KW-0378">Hydrolase</keyword>
<dbReference type="InterPro" id="IPR038445">
    <property type="entry name" value="NCDase_C_sf"/>
</dbReference>
<accession>A0A318EC16</accession>
<dbReference type="InterPro" id="IPR031329">
    <property type="entry name" value="NEUT/ALK_ceramidase_N"/>
</dbReference>
<evidence type="ECO:0000259" key="7">
    <source>
        <dbReference type="Pfam" id="PF17048"/>
    </source>
</evidence>
<evidence type="ECO:0000256" key="5">
    <source>
        <dbReference type="RuleBase" id="RU366019"/>
    </source>
</evidence>
<dbReference type="GO" id="GO:0046872">
    <property type="term" value="F:metal ion binding"/>
    <property type="evidence" value="ECO:0007669"/>
    <property type="project" value="UniProtKB-KW"/>
</dbReference>
<dbReference type="RefSeq" id="WP_110265519.1">
    <property type="nucleotide sequence ID" value="NZ_CAWNXA010000006.1"/>
</dbReference>
<evidence type="ECO:0000256" key="2">
    <source>
        <dbReference type="ARBA" id="ARBA00022801"/>
    </source>
</evidence>
<dbReference type="GO" id="GO:0016020">
    <property type="term" value="C:membrane"/>
    <property type="evidence" value="ECO:0007669"/>
    <property type="project" value="GOC"/>
</dbReference>
<dbReference type="Proteomes" id="UP000248330">
    <property type="component" value="Unassembled WGS sequence"/>
</dbReference>
<evidence type="ECO:0000259" key="6">
    <source>
        <dbReference type="Pfam" id="PF04734"/>
    </source>
</evidence>
<dbReference type="Pfam" id="PF17048">
    <property type="entry name" value="Ceramidse_alk_C"/>
    <property type="match status" value="1"/>
</dbReference>
<feature type="binding site" evidence="4">
    <location>
        <position position="181"/>
    </location>
    <ligand>
        <name>Zn(2+)</name>
        <dbReference type="ChEBI" id="CHEBI:29105"/>
    </ligand>
</feature>
<dbReference type="GO" id="GO:0042759">
    <property type="term" value="P:long-chain fatty acid biosynthetic process"/>
    <property type="evidence" value="ECO:0007669"/>
    <property type="project" value="TreeGrafter"/>
</dbReference>
<evidence type="ECO:0000256" key="3">
    <source>
        <dbReference type="PIRSR" id="PIRSR606823-1"/>
    </source>
</evidence>
<keyword evidence="4" id="KW-0862">Zinc</keyword>
<comment type="caution">
    <text evidence="8">The sequence shown here is derived from an EMBL/GenBank/DDBJ whole genome shotgun (WGS) entry which is preliminary data.</text>
</comment>
<name>A0A318EC16_9GAMM</name>
<dbReference type="GO" id="GO:0046512">
    <property type="term" value="P:sphingosine biosynthetic process"/>
    <property type="evidence" value="ECO:0007669"/>
    <property type="project" value="TreeGrafter"/>
</dbReference>
<sequence>MPHPSRIVTGTLLASAIVTLCACGDSTAPAAGLGGARGVADTARAQCTLNSPYLQVGAEVDAPGRRLAVEPAAVGEASGDCAGNTAYRFGSGLHDITGPVANTSGMGWEDPTQVFHGLYTRQYARAFALASPCNGKRVVFVSTDTGQMFGAVRLGVLEQLAADPALAPHYGPDNLMLSATHTHQGPAGYSHYEAFNFLHLGFDQLVLDTIVDGIVEAIRLAHANLEAHPQTAPVELAIGELLNTNINRSRIAFEQNPESERLEFTNARGEIVDTNKRFVQLNLARADGNGVGVINWFGVHPTILGPELDLVGSDHKGEASLGFERIMHTDYAAQPGTDNFVAAFAQTDEGDSSPNLFIVERPHPDPTRGGGADPYESTSIAAAKQLAKSLELYTGGGRALRGPVDYRLMHVQMDAVEVTDPVVLASLQHPATLDTEIKRTCLGVLGPSFAAGAEDGPGFTVEGIDCGDDPALLDAVRNDLVNLLGAHLPAETLSKAVFCNIDELPLLDLSCQAEKPVLIPVGPPLSFEPNIVPFQLFRVGNFAILGVPWEVTTMSARRLQKTLFEVLAPVGIDTIVIAGLVNEFAHYLTTREEYATQQYEGGSNLYGPWTLAAVQQESRRLALSLAAGAPAPVGPDYVDSIPLQRRTPYVPSDLPGLTAGFGDVISDVPQTAAPGDVVRFEIQGGHPRNDLKTQSSYVYAERFAGDGRWEVVAQDRDPELRFVWKPLIPSPLPIDTAQIGPSTVEAVWTIPRNLAPGTYRLRIEGVAQTLVLPAQAYDSASSPFLVTGPAEACHI</sequence>
<feature type="active site" description="Nucleophile" evidence="3">
    <location>
        <position position="353"/>
    </location>
</feature>
<dbReference type="PANTHER" id="PTHR12670">
    <property type="entry name" value="CERAMIDASE"/>
    <property type="match status" value="1"/>
</dbReference>
<dbReference type="GO" id="GO:0017040">
    <property type="term" value="F:N-acylsphingosine amidohydrolase activity"/>
    <property type="evidence" value="ECO:0007669"/>
    <property type="project" value="UniProtKB-UniRule"/>
</dbReference>
<dbReference type="InterPro" id="IPR031331">
    <property type="entry name" value="NEUT/ALK_ceramidase_C"/>
</dbReference>
<keyword evidence="4" id="KW-0479">Metal-binding</keyword>
<feature type="binding site" evidence="4">
    <location>
        <position position="300"/>
    </location>
    <ligand>
        <name>Zn(2+)</name>
        <dbReference type="ChEBI" id="CHEBI:29105"/>
    </ligand>
</feature>
<dbReference type="EC" id="3.5.1.23" evidence="5"/>
<dbReference type="EMBL" id="QICN01000006">
    <property type="protein sequence ID" value="PXV67204.1"/>
    <property type="molecule type" value="Genomic_DNA"/>
</dbReference>
<feature type="binding site" evidence="4">
    <location>
        <position position="587"/>
    </location>
    <ligand>
        <name>Zn(2+)</name>
        <dbReference type="ChEBI" id="CHEBI:29105"/>
    </ligand>
</feature>
<feature type="binding site" evidence="4">
    <location>
        <position position="550"/>
    </location>
    <ligand>
        <name>Zn(2+)</name>
        <dbReference type="ChEBI" id="CHEBI:29105"/>
    </ligand>
</feature>